<reference evidence="2 3" key="1">
    <citation type="journal article" date="2015" name="Nat. Commun.">
        <title>Outbred genome sequencing and CRISPR/Cas9 gene editing in butterflies.</title>
        <authorList>
            <person name="Li X."/>
            <person name="Fan D."/>
            <person name="Zhang W."/>
            <person name="Liu G."/>
            <person name="Zhang L."/>
            <person name="Zhao L."/>
            <person name="Fang X."/>
            <person name="Chen L."/>
            <person name="Dong Y."/>
            <person name="Chen Y."/>
            <person name="Ding Y."/>
            <person name="Zhao R."/>
            <person name="Feng M."/>
            <person name="Zhu Y."/>
            <person name="Feng Y."/>
            <person name="Jiang X."/>
            <person name="Zhu D."/>
            <person name="Xiang H."/>
            <person name="Feng X."/>
            <person name="Li S."/>
            <person name="Wang J."/>
            <person name="Zhang G."/>
            <person name="Kronforst M.R."/>
            <person name="Wang W."/>
        </authorList>
    </citation>
    <scope>NUCLEOTIDE SEQUENCE [LARGE SCALE GENOMIC DNA]</scope>
    <source>
        <strain evidence="2">Ya'a_city_454_Pm</strain>
        <tissue evidence="2">Whole body</tissue>
    </source>
</reference>
<feature type="compositionally biased region" description="Basic and acidic residues" evidence="1">
    <location>
        <begin position="26"/>
        <end position="41"/>
    </location>
</feature>
<keyword evidence="3" id="KW-1185">Reference proteome</keyword>
<dbReference type="AlphaFoldDB" id="A0A194QZY2"/>
<protein>
    <recommendedName>
        <fullName evidence="4">Activity-regulated cytoskeleton-associated protein</fullName>
    </recommendedName>
</protein>
<dbReference type="InParanoid" id="A0A194QZY2"/>
<feature type="compositionally biased region" description="Basic and acidic residues" evidence="1">
    <location>
        <begin position="1"/>
        <end position="15"/>
    </location>
</feature>
<evidence type="ECO:0000313" key="2">
    <source>
        <dbReference type="EMBL" id="KPJ10535.1"/>
    </source>
</evidence>
<evidence type="ECO:0000313" key="3">
    <source>
        <dbReference type="Proteomes" id="UP000053240"/>
    </source>
</evidence>
<gene>
    <name evidence="2" type="ORF">RR48_06329</name>
</gene>
<evidence type="ECO:0000256" key="1">
    <source>
        <dbReference type="SAM" id="MobiDB-lite"/>
    </source>
</evidence>
<accession>A0A194QZY2</accession>
<proteinExistence type="predicted"/>
<evidence type="ECO:0008006" key="4">
    <source>
        <dbReference type="Google" id="ProtNLM"/>
    </source>
</evidence>
<organism evidence="2 3">
    <name type="scientific">Papilio machaon</name>
    <name type="common">Old World swallowtail butterfly</name>
    <dbReference type="NCBI Taxonomy" id="76193"/>
    <lineage>
        <taxon>Eukaryota</taxon>
        <taxon>Metazoa</taxon>
        <taxon>Ecdysozoa</taxon>
        <taxon>Arthropoda</taxon>
        <taxon>Hexapoda</taxon>
        <taxon>Insecta</taxon>
        <taxon>Pterygota</taxon>
        <taxon>Neoptera</taxon>
        <taxon>Endopterygota</taxon>
        <taxon>Lepidoptera</taxon>
        <taxon>Glossata</taxon>
        <taxon>Ditrysia</taxon>
        <taxon>Papilionoidea</taxon>
        <taxon>Papilionidae</taxon>
        <taxon>Papilioninae</taxon>
        <taxon>Papilio</taxon>
    </lineage>
</organism>
<feature type="region of interest" description="Disordered" evidence="1">
    <location>
        <begin position="1"/>
        <end position="49"/>
    </location>
</feature>
<name>A0A194QZY2_PAPMA</name>
<dbReference type="Proteomes" id="UP000053240">
    <property type="component" value="Unassembled WGS sequence"/>
</dbReference>
<dbReference type="EMBL" id="KQ460947">
    <property type="protein sequence ID" value="KPJ10535.1"/>
    <property type="molecule type" value="Genomic_DNA"/>
</dbReference>
<sequence length="371" mass="41795">MPLTRSQDRQQRRDYVMPVEDANANENHEEHDSPHDRRHAESSGNNSTFNLDDVSALMASLQRSQAETFKNIMSYVMEQRSSTPAAPPMPPVNVDGTLARCKASFSGAPGESVEAFIDAIESYTECVQVSDANIIRGLAMLLSADAATWWLGLKHHISTWNEAKENLIYAYGTRLPPHRVYLEIFASPQVEENTDKFVARVRALMAKLPRDDISEKVQLDMVYGLLHNRIRTRLRREEFTSFNSLLSHARNIEDSLEETQPRPSTSALNARKSSSVMELTIVRRHISRADNELSLLNGTKRSVVQTTNLAFVATLSLEEFRLPSLLTRLKRETIIVKSPKGCVFYECIARCRQRGYLSGGYCTINGCQCLG</sequence>